<protein>
    <submittedName>
        <fullName evidence="1">Uncharacterized protein</fullName>
    </submittedName>
</protein>
<name>A0A2S5DPQ9_9BURK</name>
<evidence type="ECO:0000313" key="1">
    <source>
        <dbReference type="EMBL" id="POZ81075.1"/>
    </source>
</evidence>
<gene>
    <name evidence="1" type="ORF">C3743_36160</name>
</gene>
<organism evidence="1 2">
    <name type="scientific">Burkholderia contaminans</name>
    <dbReference type="NCBI Taxonomy" id="488447"/>
    <lineage>
        <taxon>Bacteria</taxon>
        <taxon>Pseudomonadati</taxon>
        <taxon>Pseudomonadota</taxon>
        <taxon>Betaproteobacteria</taxon>
        <taxon>Burkholderiales</taxon>
        <taxon>Burkholderiaceae</taxon>
        <taxon>Burkholderia</taxon>
        <taxon>Burkholderia cepacia complex</taxon>
    </lineage>
</organism>
<accession>A0A2S5DPQ9</accession>
<sequence length="66" mass="7273">MLLQRLNRTLDQPATAVDISMPLVVVGGAWPGFVFADLARGYGVRVERDDPMLLRIAIEETFGSAR</sequence>
<reference evidence="1 2" key="1">
    <citation type="submission" date="2018-01" db="EMBL/GenBank/DDBJ databases">
        <title>Successful Treatment of Persistent Burkholderia cepacia Bacteremia with Ceftazidime-Avibactam.</title>
        <authorList>
            <person name="Tamma P."/>
            <person name="Fan Y."/>
            <person name="Bergman Y."/>
            <person name="Sick-Samuels A."/>
            <person name="Hsu A."/>
            <person name="Timp W."/>
            <person name="Simner P."/>
        </authorList>
    </citation>
    <scope>NUCLEOTIDE SEQUENCE [LARGE SCALE GENOMIC DNA]</scope>
    <source>
        <strain evidence="1 2">170816</strain>
    </source>
</reference>
<dbReference type="EMBL" id="PQVP01000003">
    <property type="protein sequence ID" value="POZ81075.1"/>
    <property type="molecule type" value="Genomic_DNA"/>
</dbReference>
<comment type="caution">
    <text evidence="1">The sequence shown here is derived from an EMBL/GenBank/DDBJ whole genome shotgun (WGS) entry which is preliminary data.</text>
</comment>
<proteinExistence type="predicted"/>
<evidence type="ECO:0000313" key="2">
    <source>
        <dbReference type="Proteomes" id="UP000238655"/>
    </source>
</evidence>
<dbReference type="AlphaFoldDB" id="A0A2S5DPQ9"/>
<dbReference type="Proteomes" id="UP000238655">
    <property type="component" value="Chromosome 3"/>
</dbReference>